<dbReference type="SUPFAM" id="SSF54236">
    <property type="entry name" value="Ubiquitin-like"/>
    <property type="match status" value="1"/>
</dbReference>
<dbReference type="SMART" id="SM00213">
    <property type="entry name" value="UBQ"/>
    <property type="match status" value="1"/>
</dbReference>
<feature type="region of interest" description="Disordered" evidence="1">
    <location>
        <begin position="360"/>
        <end position="410"/>
    </location>
</feature>
<evidence type="ECO:0000259" key="2">
    <source>
        <dbReference type="PROSITE" id="PS50053"/>
    </source>
</evidence>
<evidence type="ECO:0000256" key="1">
    <source>
        <dbReference type="SAM" id="MobiDB-lite"/>
    </source>
</evidence>
<dbReference type="CDD" id="cd17039">
    <property type="entry name" value="Ubl_ubiquitin_like"/>
    <property type="match status" value="1"/>
</dbReference>
<protein>
    <recommendedName>
        <fullName evidence="2">Ubiquitin-like domain-containing protein</fullName>
    </recommendedName>
</protein>
<accession>A0A1J4JB82</accession>
<sequence>MTQEEEIIDVNLKIIGNAEAVTLPLPKDITIESIKVLATDYCDLEPEKMRLILTGRAMREGTTLKDYNIRSGSTIHVVQERSRPPPPNAAPIEQPSNTTAQPTSHAQSLEQNTQAHIQTNNAAHVDASPTNINQNIESQNSINENNQQPQTQPQSQSQPQPQGDSQNESSSNHLSNDGPNINSNSHSFNIDDNRNLKEVRTAISRCQRLLADIALDAANLQNNICQTDAALSNRYLASLCGRFETSGAELTELSSKIACYRASASEDGSITFNQIQQIEQTQSAEFQRSFNIGFNNVINSFFPQQQQEINLGSQQQPSNPSQSQHDEQAGFEDNNNSVEIETIVEVTADVEEDGTVNHAEVQVSSPTISISSPDPSPNTAVQEEASTSNNPTNSNTNSAAEVDTAEHVEDEGLSRVLLTPEEIEIVRADAAAIRTNLDPPPLTMDYLLGNLDF</sequence>
<dbReference type="PROSITE" id="PS50053">
    <property type="entry name" value="UBIQUITIN_2"/>
    <property type="match status" value="1"/>
</dbReference>
<dbReference type="Pfam" id="PF00240">
    <property type="entry name" value="ubiquitin"/>
    <property type="match status" value="1"/>
</dbReference>
<feature type="compositionally biased region" description="Low complexity" evidence="1">
    <location>
        <begin position="313"/>
        <end position="323"/>
    </location>
</feature>
<feature type="compositionally biased region" description="Low complexity" evidence="1">
    <location>
        <begin position="383"/>
        <end position="401"/>
    </location>
</feature>
<dbReference type="OrthoDB" id="267397at2759"/>
<dbReference type="InterPro" id="IPR019956">
    <property type="entry name" value="Ubiquitin_dom"/>
</dbReference>
<dbReference type="RefSeq" id="XP_068348052.1">
    <property type="nucleotide sequence ID" value="XM_068512336.1"/>
</dbReference>
<dbReference type="PRINTS" id="PR00348">
    <property type="entry name" value="UBIQUITIN"/>
</dbReference>
<proteinExistence type="predicted"/>
<dbReference type="GeneID" id="94847040"/>
<evidence type="ECO:0000313" key="4">
    <source>
        <dbReference type="Proteomes" id="UP000179807"/>
    </source>
</evidence>
<evidence type="ECO:0000313" key="3">
    <source>
        <dbReference type="EMBL" id="OHS94915.1"/>
    </source>
</evidence>
<feature type="compositionally biased region" description="Polar residues" evidence="1">
    <location>
        <begin position="167"/>
        <end position="188"/>
    </location>
</feature>
<reference evidence="3" key="1">
    <citation type="submission" date="2016-10" db="EMBL/GenBank/DDBJ databases">
        <authorList>
            <person name="Benchimol M."/>
            <person name="Almeida L.G."/>
            <person name="Vasconcelos A.T."/>
            <person name="Perreira-Neves A."/>
            <person name="Rosa I.A."/>
            <person name="Tasca T."/>
            <person name="Bogo M.R."/>
            <person name="de Souza W."/>
        </authorList>
    </citation>
    <scope>NUCLEOTIDE SEQUENCE [LARGE SCALE GENOMIC DNA]</scope>
    <source>
        <strain evidence="3">K</strain>
    </source>
</reference>
<keyword evidence="4" id="KW-1185">Reference proteome</keyword>
<feature type="compositionally biased region" description="Polar residues" evidence="1">
    <location>
        <begin position="94"/>
        <end position="111"/>
    </location>
</feature>
<dbReference type="AlphaFoldDB" id="A0A1J4JB82"/>
<dbReference type="Proteomes" id="UP000179807">
    <property type="component" value="Unassembled WGS sequence"/>
</dbReference>
<feature type="domain" description="Ubiquitin-like" evidence="2">
    <location>
        <begin position="8"/>
        <end position="84"/>
    </location>
</feature>
<dbReference type="Gene3D" id="3.10.20.90">
    <property type="entry name" value="Phosphatidylinositol 3-kinase Catalytic Subunit, Chain A, domain 1"/>
    <property type="match status" value="1"/>
</dbReference>
<feature type="region of interest" description="Disordered" evidence="1">
    <location>
        <begin position="311"/>
        <end position="337"/>
    </location>
</feature>
<comment type="caution">
    <text evidence="3">The sequence shown here is derived from an EMBL/GenBank/DDBJ whole genome shotgun (WGS) entry which is preliminary data.</text>
</comment>
<dbReference type="InterPro" id="IPR029071">
    <property type="entry name" value="Ubiquitin-like_domsf"/>
</dbReference>
<organism evidence="3 4">
    <name type="scientific">Tritrichomonas foetus</name>
    <dbReference type="NCBI Taxonomy" id="1144522"/>
    <lineage>
        <taxon>Eukaryota</taxon>
        <taxon>Metamonada</taxon>
        <taxon>Parabasalia</taxon>
        <taxon>Tritrichomonadida</taxon>
        <taxon>Tritrichomonadidae</taxon>
        <taxon>Tritrichomonas</taxon>
    </lineage>
</organism>
<gene>
    <name evidence="3" type="ORF">TRFO_38934</name>
</gene>
<dbReference type="InterPro" id="IPR000626">
    <property type="entry name" value="Ubiquitin-like_dom"/>
</dbReference>
<feature type="region of interest" description="Disordered" evidence="1">
    <location>
        <begin position="78"/>
        <end position="111"/>
    </location>
</feature>
<dbReference type="EMBL" id="MLAK01001281">
    <property type="protein sequence ID" value="OHS94915.1"/>
    <property type="molecule type" value="Genomic_DNA"/>
</dbReference>
<name>A0A1J4JB82_9EUKA</name>
<feature type="compositionally biased region" description="Low complexity" evidence="1">
    <location>
        <begin position="364"/>
        <end position="373"/>
    </location>
</feature>
<feature type="region of interest" description="Disordered" evidence="1">
    <location>
        <begin position="143"/>
        <end position="191"/>
    </location>
</feature>
<feature type="compositionally biased region" description="Low complexity" evidence="1">
    <location>
        <begin position="143"/>
        <end position="166"/>
    </location>
</feature>
<dbReference type="VEuPathDB" id="TrichDB:TRFO_38934"/>